<evidence type="ECO:0000313" key="2">
    <source>
        <dbReference type="Proteomes" id="UP000186323"/>
    </source>
</evidence>
<evidence type="ECO:0000313" key="1">
    <source>
        <dbReference type="EMBL" id="SFV73930.1"/>
    </source>
</evidence>
<proteinExistence type="predicted"/>
<keyword evidence="2" id="KW-1185">Reference proteome</keyword>
<protein>
    <recommendedName>
        <fullName evidence="3">Lipoprotein</fullName>
    </recommendedName>
</protein>
<dbReference type="PROSITE" id="PS51257">
    <property type="entry name" value="PROKAR_LIPOPROTEIN"/>
    <property type="match status" value="1"/>
</dbReference>
<dbReference type="Proteomes" id="UP000186323">
    <property type="component" value="Chromosome I"/>
</dbReference>
<sequence length="48" mass="4896">MRPARKGRPFLPLLLLAAVVLAACLSGCGTEVKAKGQMIGGVSMGRGL</sequence>
<accession>A0A1K1LGV7</accession>
<evidence type="ECO:0008006" key="3">
    <source>
        <dbReference type="Google" id="ProtNLM"/>
    </source>
</evidence>
<gene>
    <name evidence="1" type="ORF">DESPIGER_2108</name>
</gene>
<name>A0A1K1LGV7_9BACT</name>
<dbReference type="AlphaFoldDB" id="A0A1K1LGV7"/>
<dbReference type="KEGG" id="dpg:DESPIGER_2108"/>
<reference evidence="2" key="1">
    <citation type="submission" date="2016-10" db="EMBL/GenBank/DDBJ databases">
        <authorList>
            <person name="Wegmann U."/>
        </authorList>
    </citation>
    <scope>NUCLEOTIDE SEQUENCE [LARGE SCALE GENOMIC DNA]</scope>
</reference>
<dbReference type="EMBL" id="LT630450">
    <property type="protein sequence ID" value="SFV73930.1"/>
    <property type="molecule type" value="Genomic_DNA"/>
</dbReference>
<dbReference type="RefSeq" id="WP_156831688.1">
    <property type="nucleotide sequence ID" value="NZ_CALJDE010000021.1"/>
</dbReference>
<organism evidence="1 2">
    <name type="scientific">Desulfovibrio piger</name>
    <dbReference type="NCBI Taxonomy" id="901"/>
    <lineage>
        <taxon>Bacteria</taxon>
        <taxon>Pseudomonadati</taxon>
        <taxon>Thermodesulfobacteriota</taxon>
        <taxon>Desulfovibrionia</taxon>
        <taxon>Desulfovibrionales</taxon>
        <taxon>Desulfovibrionaceae</taxon>
        <taxon>Desulfovibrio</taxon>
    </lineage>
</organism>